<keyword evidence="2" id="KW-1185">Reference proteome</keyword>
<protein>
    <submittedName>
        <fullName evidence="1">Thiol-disulfide oxidoreductase DCC family protein</fullName>
    </submittedName>
</protein>
<dbReference type="Proteomes" id="UP001597544">
    <property type="component" value="Unassembled WGS sequence"/>
</dbReference>
<organism evidence="1 2">
    <name type="scientific">Pontibacter locisalis</name>
    <dbReference type="NCBI Taxonomy" id="1719035"/>
    <lineage>
        <taxon>Bacteria</taxon>
        <taxon>Pseudomonadati</taxon>
        <taxon>Bacteroidota</taxon>
        <taxon>Cytophagia</taxon>
        <taxon>Cytophagales</taxon>
        <taxon>Hymenobacteraceae</taxon>
        <taxon>Pontibacter</taxon>
    </lineage>
</organism>
<dbReference type="RefSeq" id="WP_377503393.1">
    <property type="nucleotide sequence ID" value="NZ_JBHULU010000004.1"/>
</dbReference>
<reference evidence="2" key="1">
    <citation type="journal article" date="2019" name="Int. J. Syst. Evol. Microbiol.">
        <title>The Global Catalogue of Microorganisms (GCM) 10K type strain sequencing project: providing services to taxonomists for standard genome sequencing and annotation.</title>
        <authorList>
            <consortium name="The Broad Institute Genomics Platform"/>
            <consortium name="The Broad Institute Genome Sequencing Center for Infectious Disease"/>
            <person name="Wu L."/>
            <person name="Ma J."/>
        </authorList>
    </citation>
    <scope>NUCLEOTIDE SEQUENCE [LARGE SCALE GENOMIC DNA]</scope>
    <source>
        <strain evidence="2">KCTC 42498</strain>
    </source>
</reference>
<dbReference type="Pfam" id="PF04134">
    <property type="entry name" value="DCC1-like"/>
    <property type="match status" value="1"/>
</dbReference>
<name>A0ABW5II14_9BACT</name>
<evidence type="ECO:0000313" key="1">
    <source>
        <dbReference type="EMBL" id="MFD2512933.1"/>
    </source>
</evidence>
<gene>
    <name evidence="1" type="ORF">ACFSRY_03580</name>
</gene>
<comment type="caution">
    <text evidence="1">The sequence shown here is derived from an EMBL/GenBank/DDBJ whole genome shotgun (WGS) entry which is preliminary data.</text>
</comment>
<accession>A0ABW5II14</accession>
<proteinExistence type="predicted"/>
<evidence type="ECO:0000313" key="2">
    <source>
        <dbReference type="Proteomes" id="UP001597544"/>
    </source>
</evidence>
<dbReference type="EMBL" id="JBHULU010000004">
    <property type="protein sequence ID" value="MFD2512933.1"/>
    <property type="molecule type" value="Genomic_DNA"/>
</dbReference>
<sequence>MNSDPEYRTAVIPDEDAAIQKPILVFDGECAFCKYWVNRWRQRTEDDVIYIPFQQAPPSYFGISREQFRESVYLITQYRRLHGAEAVFELLAISGDTTFIRLYNLPLANRLFELGYSIVANNRNFFYELLRRFTTNP</sequence>
<dbReference type="InterPro" id="IPR007263">
    <property type="entry name" value="DCC1-like"/>
</dbReference>